<dbReference type="GO" id="GO:0005829">
    <property type="term" value="C:cytosol"/>
    <property type="evidence" value="ECO:0007669"/>
    <property type="project" value="TreeGrafter"/>
</dbReference>
<name>A0A073J544_9BACT</name>
<dbReference type="Pfam" id="PF07804">
    <property type="entry name" value="HipA_C"/>
    <property type="match status" value="1"/>
</dbReference>
<proteinExistence type="inferred from homology"/>
<evidence type="ECO:0000313" key="7">
    <source>
        <dbReference type="Proteomes" id="UP000027665"/>
    </source>
</evidence>
<evidence type="ECO:0000256" key="2">
    <source>
        <dbReference type="ARBA" id="ARBA00022679"/>
    </source>
</evidence>
<reference evidence="6 7" key="1">
    <citation type="submission" date="2014-04" db="EMBL/GenBank/DDBJ databases">
        <title>Draft Genome Sequence of Synergistes jonesii.</title>
        <authorList>
            <person name="Coil D.A."/>
            <person name="Eisen J.A."/>
            <person name="Holland-Moritz H.E."/>
        </authorList>
    </citation>
    <scope>NUCLEOTIDE SEQUENCE [LARGE SCALE GENOMIC DNA]</scope>
    <source>
        <strain evidence="6 7">78-1</strain>
    </source>
</reference>
<dbReference type="Gene3D" id="1.10.1070.20">
    <property type="match status" value="1"/>
</dbReference>
<dbReference type="EMBL" id="JMKI01000015">
    <property type="protein sequence ID" value="KEJ92842.1"/>
    <property type="molecule type" value="Genomic_DNA"/>
</dbReference>
<sequence length="431" mass="48659">MSVARVKLWGRNIGELVNEGAGSTAIFRYDRDFIGSGIEISPIVMPLSDRNYTFPALPYSTFFGLPGLFADSLPDKFGNAVIDQWLATQGRDPDSFNAVERLCYTGQRGMGALEYFPAIGPRRTKAEQIQIDALVDLASQVLHSRERIRVDAEKEDALKQIFLIGSSAGGSRAKAVIAWNEETNDIRSGQLNAGDGYGYWLIKFDGVGGNGDKGLKDSQVYTRIEYAYHLMATDAGIKMSECRLYQENGLYHFMTKRFDRDEATGGKFHMQTLGAMAHYDFNAPCTVSYEQAASICKKLNLTKREIEQFYRRMVFNVVANNNDDHVKNISFLMDRNGKWRLSPAYDITFAYKPGNFWLRRHQMSVNGKFENFTEEDLLSAGRTMEISRKSCKNIIEQVCASVQKWKMFAEEAKLPEESASGVYENMCFQPA</sequence>
<evidence type="ECO:0000256" key="3">
    <source>
        <dbReference type="ARBA" id="ARBA00022777"/>
    </source>
</evidence>
<evidence type="ECO:0000259" key="5">
    <source>
        <dbReference type="Pfam" id="PF13657"/>
    </source>
</evidence>
<dbReference type="AlphaFoldDB" id="A0A073J544"/>
<feature type="domain" description="HipA N-terminal subdomain 1" evidence="5">
    <location>
        <begin position="5"/>
        <end position="115"/>
    </location>
</feature>
<organism evidence="6 7">
    <name type="scientific">Synergistes jonesii</name>
    <dbReference type="NCBI Taxonomy" id="2754"/>
    <lineage>
        <taxon>Bacteria</taxon>
        <taxon>Thermotogati</taxon>
        <taxon>Synergistota</taxon>
        <taxon>Synergistia</taxon>
        <taxon>Synergistales</taxon>
        <taxon>Synergistaceae</taxon>
        <taxon>Synergistes</taxon>
    </lineage>
</organism>
<keyword evidence="3" id="KW-0418">Kinase</keyword>
<dbReference type="Pfam" id="PF13657">
    <property type="entry name" value="Couple_hipA"/>
    <property type="match status" value="1"/>
</dbReference>
<dbReference type="STRING" id="2754.EH55_00650"/>
<evidence type="ECO:0000256" key="1">
    <source>
        <dbReference type="ARBA" id="ARBA00010164"/>
    </source>
</evidence>
<dbReference type="Proteomes" id="UP000027665">
    <property type="component" value="Unassembled WGS sequence"/>
</dbReference>
<dbReference type="eggNOG" id="COG3550">
    <property type="taxonomic scope" value="Bacteria"/>
</dbReference>
<protein>
    <submittedName>
        <fullName evidence="6">Toxin HipA</fullName>
    </submittedName>
</protein>
<keyword evidence="7" id="KW-1185">Reference proteome</keyword>
<dbReference type="InterPro" id="IPR012893">
    <property type="entry name" value="HipA-like_C"/>
</dbReference>
<comment type="caution">
    <text evidence="6">The sequence shown here is derived from an EMBL/GenBank/DDBJ whole genome shotgun (WGS) entry which is preliminary data.</text>
</comment>
<accession>A0A073J544</accession>
<keyword evidence="2" id="KW-0808">Transferase</keyword>
<feature type="domain" description="HipA-like C-terminal" evidence="4">
    <location>
        <begin position="166"/>
        <end position="404"/>
    </location>
</feature>
<dbReference type="PANTHER" id="PTHR37419">
    <property type="entry name" value="SERINE/THREONINE-PROTEIN KINASE TOXIN HIPA"/>
    <property type="match status" value="1"/>
</dbReference>
<evidence type="ECO:0000313" key="6">
    <source>
        <dbReference type="EMBL" id="KEJ92842.1"/>
    </source>
</evidence>
<dbReference type="PANTHER" id="PTHR37419:SF8">
    <property type="entry name" value="TOXIN YJJJ"/>
    <property type="match status" value="1"/>
</dbReference>
<comment type="similarity">
    <text evidence="1">Belongs to the HipA Ser/Thr kinase family.</text>
</comment>
<dbReference type="InterPro" id="IPR052028">
    <property type="entry name" value="HipA_Ser/Thr_kinase"/>
</dbReference>
<dbReference type="GO" id="GO:0004674">
    <property type="term" value="F:protein serine/threonine kinase activity"/>
    <property type="evidence" value="ECO:0007669"/>
    <property type="project" value="TreeGrafter"/>
</dbReference>
<evidence type="ECO:0000259" key="4">
    <source>
        <dbReference type="Pfam" id="PF07804"/>
    </source>
</evidence>
<dbReference type="InterPro" id="IPR017508">
    <property type="entry name" value="HipA_N1"/>
</dbReference>
<gene>
    <name evidence="6" type="ORF">EH55_00650</name>
</gene>